<feature type="domain" description="ABC-type transport auxiliary lipoprotein component" evidence="3">
    <location>
        <begin position="32"/>
        <end position="189"/>
    </location>
</feature>
<accession>A0A1W1XQA8</accession>
<dbReference type="SUPFAM" id="SSF159594">
    <property type="entry name" value="XCC0632-like"/>
    <property type="match status" value="1"/>
</dbReference>
<sequence>MTRYARLLCLLLAGALLGACAAPQTPPQQTQYLLSASRSGAPLAARYDTLRLLPLRASPPYDTPYFVYRETAQRYVSDPYRGLVSAPALQVGNRLQDWLAASGIARHVIGPGPLPAQVRLVGELTRLDVDLRDAKARAVKLELRLRAEDENSQALLLDRQFSASAPLAVVTPDSIAAAADQALASLLGDVETALYQAR</sequence>
<dbReference type="AlphaFoldDB" id="A0A1W1XQA8"/>
<evidence type="ECO:0000313" key="4">
    <source>
        <dbReference type="EMBL" id="SMC26180.1"/>
    </source>
</evidence>
<keyword evidence="2" id="KW-0732">Signal</keyword>
<reference evidence="4 5" key="1">
    <citation type="submission" date="2017-04" db="EMBL/GenBank/DDBJ databases">
        <authorList>
            <person name="Afonso C.L."/>
            <person name="Miller P.J."/>
            <person name="Scott M.A."/>
            <person name="Spackman E."/>
            <person name="Goraichik I."/>
            <person name="Dimitrov K.M."/>
            <person name="Suarez D.L."/>
            <person name="Swayne D.E."/>
        </authorList>
    </citation>
    <scope>NUCLEOTIDE SEQUENCE [LARGE SCALE GENOMIC DNA]</scope>
    <source>
        <strain evidence="4 5">DSM 23236</strain>
    </source>
</reference>
<evidence type="ECO:0000256" key="2">
    <source>
        <dbReference type="SAM" id="SignalP"/>
    </source>
</evidence>
<proteinExistence type="predicted"/>
<keyword evidence="5" id="KW-1185">Reference proteome</keyword>
<dbReference type="PROSITE" id="PS51257">
    <property type="entry name" value="PROKAR_LIPOPROTEIN"/>
    <property type="match status" value="1"/>
</dbReference>
<dbReference type="OrthoDB" id="8591443at2"/>
<gene>
    <name evidence="4" type="ORF">SAMN02745857_02407</name>
</gene>
<dbReference type="Gene3D" id="3.40.50.10610">
    <property type="entry name" value="ABC-type transport auxiliary lipoprotein component"/>
    <property type="match status" value="1"/>
</dbReference>
<evidence type="ECO:0000259" key="3">
    <source>
        <dbReference type="Pfam" id="PF03886"/>
    </source>
</evidence>
<feature type="signal peptide" evidence="2">
    <location>
        <begin position="1"/>
        <end position="21"/>
    </location>
</feature>
<feature type="coiled-coil region" evidence="1">
    <location>
        <begin position="124"/>
        <end position="151"/>
    </location>
</feature>
<evidence type="ECO:0000313" key="5">
    <source>
        <dbReference type="Proteomes" id="UP000192761"/>
    </source>
</evidence>
<keyword evidence="1" id="KW-0175">Coiled coil</keyword>
<dbReference type="InterPro" id="IPR005586">
    <property type="entry name" value="ABC_trans_aux"/>
</dbReference>
<dbReference type="STRING" id="1121001.SAMN02745857_02407"/>
<dbReference type="Pfam" id="PF03886">
    <property type="entry name" value="ABC_trans_aux"/>
    <property type="match status" value="1"/>
</dbReference>
<dbReference type="Proteomes" id="UP000192761">
    <property type="component" value="Unassembled WGS sequence"/>
</dbReference>
<organism evidence="4 5">
    <name type="scientific">Andreprevotia lacus DSM 23236</name>
    <dbReference type="NCBI Taxonomy" id="1121001"/>
    <lineage>
        <taxon>Bacteria</taxon>
        <taxon>Pseudomonadati</taxon>
        <taxon>Pseudomonadota</taxon>
        <taxon>Betaproteobacteria</taxon>
        <taxon>Neisseriales</taxon>
        <taxon>Chitinibacteraceae</taxon>
        <taxon>Andreprevotia</taxon>
    </lineage>
</organism>
<dbReference type="RefSeq" id="WP_084091048.1">
    <property type="nucleotide sequence ID" value="NZ_FWXD01000013.1"/>
</dbReference>
<name>A0A1W1XQA8_9NEIS</name>
<dbReference type="EMBL" id="FWXD01000013">
    <property type="protein sequence ID" value="SMC26180.1"/>
    <property type="molecule type" value="Genomic_DNA"/>
</dbReference>
<evidence type="ECO:0000256" key="1">
    <source>
        <dbReference type="SAM" id="Coils"/>
    </source>
</evidence>
<protein>
    <submittedName>
        <fullName evidence="4">ABC-type uncharacterized transport system, auxiliary component</fullName>
    </submittedName>
</protein>
<feature type="chain" id="PRO_5013229826" evidence="2">
    <location>
        <begin position="22"/>
        <end position="198"/>
    </location>
</feature>